<dbReference type="PRINTS" id="PR01807">
    <property type="entry name" value="ANGIOMOTIN"/>
</dbReference>
<evidence type="ECO:0000256" key="10">
    <source>
        <dbReference type="ARBA" id="ARBA00023054"/>
    </source>
</evidence>
<accession>A0A7L2VIG1</accession>
<dbReference type="GO" id="GO:0016055">
    <property type="term" value="P:Wnt signaling pathway"/>
    <property type="evidence" value="ECO:0007669"/>
    <property type="project" value="UniProtKB-KW"/>
</dbReference>
<evidence type="ECO:0000256" key="5">
    <source>
        <dbReference type="ARBA" id="ARBA00022490"/>
    </source>
</evidence>
<dbReference type="GO" id="GO:0002102">
    <property type="term" value="C:podosome"/>
    <property type="evidence" value="ECO:0007669"/>
    <property type="project" value="UniProtKB-SubCell"/>
</dbReference>
<sequence length="720" mass="79702">MRTAEDSNGTVLHRLIQEQLRYGNLTENRTLLAIQQQALRGGGGAGSPRSSLESLSPEESQMVQQSTRQEPQGQEHHSDHVYLENSVYRLCQPQHKGEELPTYEEAKAHSQYYASQRGGHQPGGASAGIRGENGPRGAESSPRHPDEGLKDLKHGHVRSLSERLMRMSLERNGAKAQSPISSSHSYPQLSRHHQLAALRGQHPEEPRGPPPEYPYVIPSQDAYLAEPQPCSREGAGFQHPEIRDVISFPAKPLEHSSPPLLRVLPPHVPATFLPPAGALCPGTLGAAGVEALVSAQAVSAGTRLARADAVLRENERLQWESEKLRRELESCAEKASRIQKLESEIQRISEDYENLVKASSKREALEKAMRNKRDGEMRRLQDFNRDLKERLESANKQLASKTQESQESNQGSVAKLLAQSYEHQQEKEKLEREVSLLRSANEDQRRRAELLEQALGSAQARAAKAEAELRKKRAYVEKVERLQAALGQLQAACEKREQLELRLRTRLEQELKMLRAQQRQAGATGGGAPELSTHTLSEQLREKEEKILALEADMTKWEQKYLEECTMRQFAMDAAATAAAQRDTTLISHSPQHSPNSSFNEDLLLASHKHQEMENRLKALHAQILEKDAVIKVLQQRSRRDPSKALQGSLRPAKSVPSIFAASATPSWPGAGPGERLAEGTSRDTTAGKATAEGAAAPTTLPLPSHSKHGSKDGSTQTER</sequence>
<dbReference type="GO" id="GO:0055037">
    <property type="term" value="C:recycling endosome"/>
    <property type="evidence" value="ECO:0007669"/>
    <property type="project" value="UniProtKB-SubCell"/>
</dbReference>
<dbReference type="GO" id="GO:0005886">
    <property type="term" value="C:plasma membrane"/>
    <property type="evidence" value="ECO:0007669"/>
    <property type="project" value="TreeGrafter"/>
</dbReference>
<dbReference type="InterPro" id="IPR024646">
    <property type="entry name" value="Angiomotin_C"/>
</dbReference>
<feature type="coiled-coil region" evidence="12">
    <location>
        <begin position="307"/>
        <end position="560"/>
    </location>
</feature>
<evidence type="ECO:0000256" key="13">
    <source>
        <dbReference type="SAM" id="MobiDB-lite"/>
    </source>
</evidence>
<keyword evidence="9" id="KW-0965">Cell junction</keyword>
<dbReference type="AlphaFoldDB" id="A0A7L2VIG1"/>
<keyword evidence="16" id="KW-1185">Reference proteome</keyword>
<feature type="region of interest" description="Disordered" evidence="13">
    <location>
        <begin position="40"/>
        <end position="78"/>
    </location>
</feature>
<keyword evidence="6" id="KW-0597">Phosphoprotein</keyword>
<dbReference type="InterPro" id="IPR051747">
    <property type="entry name" value="Angiomotin-like"/>
</dbReference>
<feature type="non-terminal residue" evidence="15">
    <location>
        <position position="1"/>
    </location>
</feature>
<evidence type="ECO:0000256" key="9">
    <source>
        <dbReference type="ARBA" id="ARBA00022949"/>
    </source>
</evidence>
<proteinExistence type="inferred from homology"/>
<dbReference type="Pfam" id="PF12240">
    <property type="entry name" value="Angiomotin_C"/>
    <property type="match status" value="1"/>
</dbReference>
<dbReference type="GO" id="GO:0005923">
    <property type="term" value="C:bicellular tight junction"/>
    <property type="evidence" value="ECO:0007669"/>
    <property type="project" value="TreeGrafter"/>
</dbReference>
<keyword evidence="5" id="KW-0963">Cytoplasm</keyword>
<evidence type="ECO:0000256" key="12">
    <source>
        <dbReference type="SAM" id="Coils"/>
    </source>
</evidence>
<dbReference type="GO" id="GO:0030036">
    <property type="term" value="P:actin cytoskeleton organization"/>
    <property type="evidence" value="ECO:0007669"/>
    <property type="project" value="TreeGrafter"/>
</dbReference>
<evidence type="ECO:0000259" key="14">
    <source>
        <dbReference type="Pfam" id="PF12240"/>
    </source>
</evidence>
<keyword evidence="8" id="KW-0967">Endosome</keyword>
<evidence type="ECO:0000256" key="2">
    <source>
        <dbReference type="ARBA" id="ARBA00004188"/>
    </source>
</evidence>
<evidence type="ECO:0000256" key="8">
    <source>
        <dbReference type="ARBA" id="ARBA00022753"/>
    </source>
</evidence>
<dbReference type="PANTHER" id="PTHR14826">
    <property type="entry name" value="ANGIOMOTIN"/>
    <property type="match status" value="1"/>
</dbReference>
<dbReference type="InterPro" id="IPR009114">
    <property type="entry name" value="Angiomotin"/>
</dbReference>
<feature type="compositionally biased region" description="Basic and acidic residues" evidence="13">
    <location>
        <begin position="141"/>
        <end position="156"/>
    </location>
</feature>
<comment type="subcellular location">
    <subcellularLocation>
        <location evidence="2">Cell projection</location>
        <location evidence="2">Podosome</location>
    </subcellularLocation>
    <subcellularLocation>
        <location evidence="3">Cytoplasm</location>
    </subcellularLocation>
    <subcellularLocation>
        <location evidence="1">Recycling endosome</location>
    </subcellularLocation>
</comment>
<dbReference type="GO" id="GO:0003365">
    <property type="term" value="P:establishment of cell polarity involved in ameboidal cell migration"/>
    <property type="evidence" value="ECO:0007669"/>
    <property type="project" value="TreeGrafter"/>
</dbReference>
<feature type="non-terminal residue" evidence="15">
    <location>
        <position position="720"/>
    </location>
</feature>
<protein>
    <submittedName>
        <fullName evidence="15">AMOL2 protein</fullName>
    </submittedName>
</protein>
<evidence type="ECO:0000256" key="7">
    <source>
        <dbReference type="ARBA" id="ARBA00022687"/>
    </source>
</evidence>
<feature type="compositionally biased region" description="Polar residues" evidence="13">
    <location>
        <begin position="61"/>
        <end position="72"/>
    </location>
</feature>
<feature type="domain" description="Angiomotin C-terminal" evidence="14">
    <location>
        <begin position="475"/>
        <end position="665"/>
    </location>
</feature>
<dbReference type="GO" id="GO:0035329">
    <property type="term" value="P:hippo signaling"/>
    <property type="evidence" value="ECO:0007669"/>
    <property type="project" value="TreeGrafter"/>
</dbReference>
<gene>
    <name evidence="15" type="primary">Amotl2</name>
    <name evidence="15" type="ORF">BRALEP_R01660</name>
</gene>
<comment type="caution">
    <text evidence="15">The sequence shown here is derived from an EMBL/GenBank/DDBJ whole genome shotgun (WGS) entry which is preliminary data.</text>
</comment>
<dbReference type="GO" id="GO:0030334">
    <property type="term" value="P:regulation of cell migration"/>
    <property type="evidence" value="ECO:0007669"/>
    <property type="project" value="TreeGrafter"/>
</dbReference>
<dbReference type="OrthoDB" id="5974715at2759"/>
<name>A0A7L2VIG1_9AVES</name>
<feature type="region of interest" description="Disordered" evidence="13">
    <location>
        <begin position="113"/>
        <end position="156"/>
    </location>
</feature>
<dbReference type="EMBL" id="VYZX01018786">
    <property type="protein sequence ID" value="NXS58102.1"/>
    <property type="molecule type" value="Genomic_DNA"/>
</dbReference>
<comment type="similarity">
    <text evidence="4">Belongs to the angiomotin family.</text>
</comment>
<feature type="compositionally biased region" description="Low complexity" evidence="13">
    <location>
        <begin position="47"/>
        <end position="60"/>
    </location>
</feature>
<evidence type="ECO:0000313" key="16">
    <source>
        <dbReference type="Proteomes" id="UP000520535"/>
    </source>
</evidence>
<reference evidence="15 16" key="1">
    <citation type="submission" date="2019-09" db="EMBL/GenBank/DDBJ databases">
        <title>Bird 10,000 Genomes (B10K) Project - Family phase.</title>
        <authorList>
            <person name="Zhang G."/>
        </authorList>
    </citation>
    <scope>NUCLEOTIDE SEQUENCE [LARGE SCALE GENOMIC DNA]</scope>
    <source>
        <strain evidence="15">B10K-DU-012-52</strain>
    </source>
</reference>
<evidence type="ECO:0000313" key="15">
    <source>
        <dbReference type="EMBL" id="NXS58102.1"/>
    </source>
</evidence>
<feature type="region of interest" description="Disordered" evidence="13">
    <location>
        <begin position="636"/>
        <end position="720"/>
    </location>
</feature>
<keyword evidence="7" id="KW-0879">Wnt signaling pathway</keyword>
<feature type="compositionally biased region" description="Polar residues" evidence="13">
    <location>
        <begin position="178"/>
        <end position="188"/>
    </location>
</feature>
<evidence type="ECO:0000256" key="3">
    <source>
        <dbReference type="ARBA" id="ARBA00004496"/>
    </source>
</evidence>
<evidence type="ECO:0000256" key="4">
    <source>
        <dbReference type="ARBA" id="ARBA00010300"/>
    </source>
</evidence>
<feature type="compositionally biased region" description="Low complexity" evidence="13">
    <location>
        <begin position="685"/>
        <end position="700"/>
    </location>
</feature>
<evidence type="ECO:0000256" key="1">
    <source>
        <dbReference type="ARBA" id="ARBA00004172"/>
    </source>
</evidence>
<dbReference type="Proteomes" id="UP000520535">
    <property type="component" value="Unassembled WGS sequence"/>
</dbReference>
<dbReference type="GO" id="GO:0001525">
    <property type="term" value="P:angiogenesis"/>
    <property type="evidence" value="ECO:0007669"/>
    <property type="project" value="TreeGrafter"/>
</dbReference>
<keyword evidence="11" id="KW-0966">Cell projection</keyword>
<feature type="region of interest" description="Disordered" evidence="13">
    <location>
        <begin position="171"/>
        <end position="211"/>
    </location>
</feature>
<keyword evidence="10 12" id="KW-0175">Coiled coil</keyword>
<evidence type="ECO:0000256" key="6">
    <source>
        <dbReference type="ARBA" id="ARBA00022553"/>
    </source>
</evidence>
<organism evidence="15 16">
    <name type="scientific">Brachypteracias leptosomus</name>
    <name type="common">short-legged ground-roller</name>
    <dbReference type="NCBI Taxonomy" id="135165"/>
    <lineage>
        <taxon>Eukaryota</taxon>
        <taxon>Metazoa</taxon>
        <taxon>Chordata</taxon>
        <taxon>Craniata</taxon>
        <taxon>Vertebrata</taxon>
        <taxon>Euteleostomi</taxon>
        <taxon>Archelosauria</taxon>
        <taxon>Archosauria</taxon>
        <taxon>Dinosauria</taxon>
        <taxon>Saurischia</taxon>
        <taxon>Theropoda</taxon>
        <taxon>Coelurosauria</taxon>
        <taxon>Aves</taxon>
        <taxon>Neognathae</taxon>
        <taxon>Neoaves</taxon>
        <taxon>Telluraves</taxon>
        <taxon>Coraciimorphae</taxon>
        <taxon>Coraciiformes</taxon>
        <taxon>Brachypteraciidae</taxon>
        <taxon>Brachypteracias</taxon>
    </lineage>
</organism>
<evidence type="ECO:0000256" key="11">
    <source>
        <dbReference type="ARBA" id="ARBA00023273"/>
    </source>
</evidence>
<dbReference type="PANTHER" id="PTHR14826:SF3">
    <property type="entry name" value="ANGIOMOTIN-LIKE PROTEIN 2"/>
    <property type="match status" value="1"/>
</dbReference>